<dbReference type="EMBL" id="NFZW01000010">
    <property type="protein sequence ID" value="RFA36067.1"/>
    <property type="molecule type" value="Genomic_DNA"/>
</dbReference>
<dbReference type="InterPro" id="IPR010331">
    <property type="entry name" value="ExoD"/>
</dbReference>
<feature type="transmembrane region" description="Helical" evidence="1">
    <location>
        <begin position="67"/>
        <end position="89"/>
    </location>
</feature>
<evidence type="ECO:0008006" key="4">
    <source>
        <dbReference type="Google" id="ProtNLM"/>
    </source>
</evidence>
<feature type="transmembrane region" description="Helical" evidence="1">
    <location>
        <begin position="181"/>
        <end position="203"/>
    </location>
</feature>
<evidence type="ECO:0000313" key="2">
    <source>
        <dbReference type="EMBL" id="RFA36067.1"/>
    </source>
</evidence>
<dbReference type="OrthoDB" id="8550083at2"/>
<feature type="transmembrane region" description="Helical" evidence="1">
    <location>
        <begin position="142"/>
        <end position="175"/>
    </location>
</feature>
<keyword evidence="1" id="KW-1133">Transmembrane helix</keyword>
<dbReference type="PANTHER" id="PTHR41795">
    <property type="entry name" value="EXOPOLYSACCHARIDE SYNTHESIS PROTEIN"/>
    <property type="match status" value="1"/>
</dbReference>
<organism evidence="2 3">
    <name type="scientific">Alkalilimnicola ehrlichii</name>
    <dbReference type="NCBI Taxonomy" id="351052"/>
    <lineage>
        <taxon>Bacteria</taxon>
        <taxon>Pseudomonadati</taxon>
        <taxon>Pseudomonadota</taxon>
        <taxon>Gammaproteobacteria</taxon>
        <taxon>Chromatiales</taxon>
        <taxon>Ectothiorhodospiraceae</taxon>
        <taxon>Alkalilimnicola</taxon>
    </lineage>
</organism>
<protein>
    <recommendedName>
        <fullName evidence="4">Exopolysaccharide synthesis, ExoD</fullName>
    </recommendedName>
</protein>
<reference evidence="3" key="1">
    <citation type="submission" date="2017-05" db="EMBL/GenBank/DDBJ databases">
        <authorList>
            <person name="Sharma S."/>
            <person name="Sidhu C."/>
            <person name="Pinnaka A.K."/>
        </authorList>
    </citation>
    <scope>NUCLEOTIDE SEQUENCE [LARGE SCALE GENOMIC DNA]</scope>
    <source>
        <strain evidence="3">AK93</strain>
    </source>
</reference>
<accession>A0A3E0WVW0</accession>
<gene>
    <name evidence="2" type="ORF">CAL65_11465</name>
</gene>
<proteinExistence type="predicted"/>
<keyword evidence="1" id="KW-0812">Transmembrane</keyword>
<keyword evidence="3" id="KW-1185">Reference proteome</keyword>
<keyword evidence="1" id="KW-0472">Membrane</keyword>
<sequence length="209" mass="22540">MDQETPLTKLSPVVTEKTASEILQDIQAIAQRQSAERIRIGDLLQGAGARLYGLALLVFALPEAIPFPAVGLTGLIAIPIAVVALTMMFKGMHGELPGWIRRRYIRRDWAINITRRGASLVHRIERFSHPRYTTWTEYGRPLGLLCLCLSAVMAVPIPFSNVAPGVTVVAIGLGIFQRDGLLVAVAASIGVLILGTASLLIVLGGRLVL</sequence>
<dbReference type="PANTHER" id="PTHR41795:SF1">
    <property type="entry name" value="EXOPOLYSACCHARIDE SYNTHESIS PROTEIN"/>
    <property type="match status" value="1"/>
</dbReference>
<evidence type="ECO:0000256" key="1">
    <source>
        <dbReference type="SAM" id="Phobius"/>
    </source>
</evidence>
<name>A0A3E0WVW0_9GAMM</name>
<dbReference type="PIRSF" id="PIRSF033239">
    <property type="entry name" value="ExoD"/>
    <property type="match status" value="1"/>
</dbReference>
<dbReference type="Proteomes" id="UP000256763">
    <property type="component" value="Unassembled WGS sequence"/>
</dbReference>
<dbReference type="AlphaFoldDB" id="A0A3E0WVW0"/>
<dbReference type="Pfam" id="PF06055">
    <property type="entry name" value="ExoD"/>
    <property type="match status" value="1"/>
</dbReference>
<comment type="caution">
    <text evidence="2">The sequence shown here is derived from an EMBL/GenBank/DDBJ whole genome shotgun (WGS) entry which is preliminary data.</text>
</comment>
<evidence type="ECO:0000313" key="3">
    <source>
        <dbReference type="Proteomes" id="UP000256763"/>
    </source>
</evidence>